<protein>
    <submittedName>
        <fullName evidence="2">Uncharacterized protein</fullName>
    </submittedName>
</protein>
<evidence type="ECO:0000256" key="1">
    <source>
        <dbReference type="SAM" id="MobiDB-lite"/>
    </source>
</evidence>
<dbReference type="AlphaFoldDB" id="A0A238K9V4"/>
<keyword evidence="3" id="KW-1185">Reference proteome</keyword>
<feature type="region of interest" description="Disordered" evidence="1">
    <location>
        <begin position="20"/>
        <end position="48"/>
    </location>
</feature>
<sequence>MISSLIETARARRIRALDALTRPRSDRPNRTRLFSTLPRNGSKSLFAV</sequence>
<name>A0A238K9V4_9RHOB</name>
<dbReference type="EMBL" id="FXYH01000005">
    <property type="protein sequence ID" value="SMX39688.1"/>
    <property type="molecule type" value="Genomic_DNA"/>
</dbReference>
<evidence type="ECO:0000313" key="3">
    <source>
        <dbReference type="Proteomes" id="UP000220836"/>
    </source>
</evidence>
<organism evidence="2 3">
    <name type="scientific">Pelagimonas varians</name>
    <dbReference type="NCBI Taxonomy" id="696760"/>
    <lineage>
        <taxon>Bacteria</taxon>
        <taxon>Pseudomonadati</taxon>
        <taxon>Pseudomonadota</taxon>
        <taxon>Alphaproteobacteria</taxon>
        <taxon>Rhodobacterales</taxon>
        <taxon>Roseobacteraceae</taxon>
        <taxon>Pelagimonas</taxon>
    </lineage>
</organism>
<evidence type="ECO:0000313" key="2">
    <source>
        <dbReference type="EMBL" id="SMX39688.1"/>
    </source>
</evidence>
<feature type="compositionally biased region" description="Polar residues" evidence="1">
    <location>
        <begin position="32"/>
        <end position="48"/>
    </location>
</feature>
<dbReference type="Proteomes" id="UP000220836">
    <property type="component" value="Unassembled WGS sequence"/>
</dbReference>
<reference evidence="2 3" key="1">
    <citation type="submission" date="2017-05" db="EMBL/GenBank/DDBJ databases">
        <authorList>
            <person name="Song R."/>
            <person name="Chenine A.L."/>
            <person name="Ruprecht R.M."/>
        </authorList>
    </citation>
    <scope>NUCLEOTIDE SEQUENCE [LARGE SCALE GENOMIC DNA]</scope>
    <source>
        <strain evidence="2 3">CECT 8663</strain>
    </source>
</reference>
<proteinExistence type="predicted"/>
<accession>A0A238K9V4</accession>
<gene>
    <name evidence="2" type="ORF">PEV8663_01824</name>
</gene>